<keyword evidence="1" id="KW-1133">Transmembrane helix</keyword>
<organism evidence="2 3">
    <name type="scientific">Pristionchus fissidentatus</name>
    <dbReference type="NCBI Taxonomy" id="1538716"/>
    <lineage>
        <taxon>Eukaryota</taxon>
        <taxon>Metazoa</taxon>
        <taxon>Ecdysozoa</taxon>
        <taxon>Nematoda</taxon>
        <taxon>Chromadorea</taxon>
        <taxon>Rhabditida</taxon>
        <taxon>Rhabditina</taxon>
        <taxon>Diplogasteromorpha</taxon>
        <taxon>Diplogasteroidea</taxon>
        <taxon>Neodiplogasteridae</taxon>
        <taxon>Pristionchus</taxon>
    </lineage>
</organism>
<dbReference type="EMBL" id="BTSY01000003">
    <property type="protein sequence ID" value="GMT17712.1"/>
    <property type="molecule type" value="Genomic_DNA"/>
</dbReference>
<feature type="transmembrane region" description="Helical" evidence="1">
    <location>
        <begin position="50"/>
        <end position="70"/>
    </location>
</feature>
<keyword evidence="3" id="KW-1185">Reference proteome</keyword>
<feature type="non-terminal residue" evidence="2">
    <location>
        <position position="104"/>
    </location>
</feature>
<proteinExistence type="predicted"/>
<gene>
    <name evidence="2" type="ORF">PFISCL1PPCAC_9009</name>
</gene>
<accession>A0AAV5VHY9</accession>
<name>A0AAV5VHY9_9BILA</name>
<comment type="caution">
    <text evidence="2">The sequence shown here is derived from an EMBL/GenBank/DDBJ whole genome shotgun (WGS) entry which is preliminary data.</text>
</comment>
<dbReference type="Proteomes" id="UP001432322">
    <property type="component" value="Unassembled WGS sequence"/>
</dbReference>
<evidence type="ECO:0000313" key="3">
    <source>
        <dbReference type="Proteomes" id="UP001432322"/>
    </source>
</evidence>
<keyword evidence="1" id="KW-0812">Transmembrane</keyword>
<evidence type="ECO:0000313" key="2">
    <source>
        <dbReference type="EMBL" id="GMT17712.1"/>
    </source>
</evidence>
<keyword evidence="1" id="KW-0472">Membrane</keyword>
<reference evidence="2" key="1">
    <citation type="submission" date="2023-10" db="EMBL/GenBank/DDBJ databases">
        <title>Genome assembly of Pristionchus species.</title>
        <authorList>
            <person name="Yoshida K."/>
            <person name="Sommer R.J."/>
        </authorList>
    </citation>
    <scope>NUCLEOTIDE SEQUENCE</scope>
    <source>
        <strain evidence="2">RS5133</strain>
    </source>
</reference>
<sequence>SKFCVSNSMFAAGAHRDSCASIASRLTLAVPTGRLAKIRHYYDRWGCRKFVPVVLLIIYSFAGAAMFFAIENDNEQIELEKEHIKLEAIRNETLAKIRLSRSLT</sequence>
<protein>
    <submittedName>
        <fullName evidence="2">Uncharacterized protein</fullName>
    </submittedName>
</protein>
<dbReference type="Gene3D" id="1.10.287.70">
    <property type="match status" value="1"/>
</dbReference>
<evidence type="ECO:0000256" key="1">
    <source>
        <dbReference type="SAM" id="Phobius"/>
    </source>
</evidence>
<dbReference type="AlphaFoldDB" id="A0AAV5VHY9"/>
<feature type="non-terminal residue" evidence="2">
    <location>
        <position position="1"/>
    </location>
</feature>